<gene>
    <name evidence="2" type="ORF">NDU88_008372</name>
</gene>
<feature type="signal peptide" evidence="1">
    <location>
        <begin position="1"/>
        <end position="20"/>
    </location>
</feature>
<feature type="non-terminal residue" evidence="2">
    <location>
        <position position="92"/>
    </location>
</feature>
<proteinExistence type="predicted"/>
<reference evidence="2" key="1">
    <citation type="journal article" date="2022" name="bioRxiv">
        <title>Sequencing and chromosome-scale assembly of the giantPleurodeles waltlgenome.</title>
        <authorList>
            <person name="Brown T."/>
            <person name="Elewa A."/>
            <person name="Iarovenko S."/>
            <person name="Subramanian E."/>
            <person name="Araus A.J."/>
            <person name="Petzold A."/>
            <person name="Susuki M."/>
            <person name="Suzuki K.-i.T."/>
            <person name="Hayashi T."/>
            <person name="Toyoda A."/>
            <person name="Oliveira C."/>
            <person name="Osipova E."/>
            <person name="Leigh N.D."/>
            <person name="Simon A."/>
            <person name="Yun M.H."/>
        </authorList>
    </citation>
    <scope>NUCLEOTIDE SEQUENCE</scope>
    <source>
        <strain evidence="2">20211129_DDA</strain>
        <tissue evidence="2">Liver</tissue>
    </source>
</reference>
<protein>
    <recommendedName>
        <fullName evidence="4">Secreted protein</fullName>
    </recommendedName>
</protein>
<dbReference type="EMBL" id="JANPWB010000008">
    <property type="protein sequence ID" value="KAJ1167990.1"/>
    <property type="molecule type" value="Genomic_DNA"/>
</dbReference>
<dbReference type="AlphaFoldDB" id="A0AAV7SV61"/>
<comment type="caution">
    <text evidence="2">The sequence shown here is derived from an EMBL/GenBank/DDBJ whole genome shotgun (WGS) entry which is preliminary data.</text>
</comment>
<accession>A0AAV7SV61</accession>
<organism evidence="2 3">
    <name type="scientific">Pleurodeles waltl</name>
    <name type="common">Iberian ribbed newt</name>
    <dbReference type="NCBI Taxonomy" id="8319"/>
    <lineage>
        <taxon>Eukaryota</taxon>
        <taxon>Metazoa</taxon>
        <taxon>Chordata</taxon>
        <taxon>Craniata</taxon>
        <taxon>Vertebrata</taxon>
        <taxon>Euteleostomi</taxon>
        <taxon>Amphibia</taxon>
        <taxon>Batrachia</taxon>
        <taxon>Caudata</taxon>
        <taxon>Salamandroidea</taxon>
        <taxon>Salamandridae</taxon>
        <taxon>Pleurodelinae</taxon>
        <taxon>Pleurodeles</taxon>
    </lineage>
</organism>
<evidence type="ECO:0000313" key="2">
    <source>
        <dbReference type="EMBL" id="KAJ1167990.1"/>
    </source>
</evidence>
<name>A0AAV7SV61_PLEWA</name>
<sequence length="92" mass="10141">CPVGFALHTLQCLQIFSCIGFQVPCGICYSHSPVPADVLKQWFSGALWGLTFTLSSACRCSHAQAFRCPVRFVMPTLQCSEDFLMHRLSGAL</sequence>
<evidence type="ECO:0000256" key="1">
    <source>
        <dbReference type="SAM" id="SignalP"/>
    </source>
</evidence>
<feature type="non-terminal residue" evidence="2">
    <location>
        <position position="1"/>
    </location>
</feature>
<dbReference type="Proteomes" id="UP001066276">
    <property type="component" value="Chromosome 4_2"/>
</dbReference>
<evidence type="ECO:0000313" key="3">
    <source>
        <dbReference type="Proteomes" id="UP001066276"/>
    </source>
</evidence>
<keyword evidence="3" id="KW-1185">Reference proteome</keyword>
<feature type="chain" id="PRO_5043809721" description="Secreted protein" evidence="1">
    <location>
        <begin position="21"/>
        <end position="92"/>
    </location>
</feature>
<evidence type="ECO:0008006" key="4">
    <source>
        <dbReference type="Google" id="ProtNLM"/>
    </source>
</evidence>
<keyword evidence="1" id="KW-0732">Signal</keyword>